<evidence type="ECO:0000256" key="14">
    <source>
        <dbReference type="PIRSR" id="PIRSR006468-1"/>
    </source>
</evidence>
<dbReference type="InterPro" id="IPR005786">
    <property type="entry name" value="B_amino_transII"/>
</dbReference>
<dbReference type="UniPathway" id="UPA00048">
    <property type="reaction ID" value="UER00073"/>
</dbReference>
<evidence type="ECO:0000256" key="10">
    <source>
        <dbReference type="ARBA" id="ARBA00023304"/>
    </source>
</evidence>
<comment type="pathway">
    <text evidence="4">Amino-acid biosynthesis; L-leucine biosynthesis; L-leucine from 3-methyl-2-oxobutanoate: step 4/4.</text>
</comment>
<evidence type="ECO:0000256" key="15">
    <source>
        <dbReference type="RuleBase" id="RU004106"/>
    </source>
</evidence>
<dbReference type="PANTHER" id="PTHR11825:SF44">
    <property type="entry name" value="BRANCHED-CHAIN-AMINO-ACID AMINOTRANSFERASE"/>
    <property type="match status" value="1"/>
</dbReference>
<gene>
    <name evidence="19" type="ordered locus">SVEN_7045</name>
</gene>
<comment type="pathway">
    <text evidence="3">Amino-acid biosynthesis; L-valine biosynthesis; L-valine from pyruvate: step 4/4.</text>
</comment>
<evidence type="ECO:0000256" key="5">
    <source>
        <dbReference type="ARBA" id="ARBA00009320"/>
    </source>
</evidence>
<keyword evidence="9 16" id="KW-0663">Pyridoxal phosphate</keyword>
<dbReference type="PATRIC" id="fig|953739.5.peg.2262"/>
<dbReference type="Gene3D" id="3.20.10.10">
    <property type="entry name" value="D-amino Acid Aminotransferase, subunit A, domain 2"/>
    <property type="match status" value="1"/>
</dbReference>
<dbReference type="NCBIfam" id="TIGR01123">
    <property type="entry name" value="ilvE_II"/>
    <property type="match status" value="1"/>
</dbReference>
<dbReference type="EC" id="2.6.1.42" evidence="17"/>
<dbReference type="GeneID" id="51867560"/>
<comment type="catalytic activity">
    <reaction evidence="13 17">
        <text>L-leucine + 2-oxoglutarate = 4-methyl-2-oxopentanoate + L-glutamate</text>
        <dbReference type="Rhea" id="RHEA:18321"/>
        <dbReference type="ChEBI" id="CHEBI:16810"/>
        <dbReference type="ChEBI" id="CHEBI:17865"/>
        <dbReference type="ChEBI" id="CHEBI:29985"/>
        <dbReference type="ChEBI" id="CHEBI:57427"/>
        <dbReference type="EC" id="2.6.1.42"/>
    </reaction>
</comment>
<comment type="cofactor">
    <cofactor evidence="1 16">
        <name>pyridoxal 5'-phosphate</name>
        <dbReference type="ChEBI" id="CHEBI:597326"/>
    </cofactor>
</comment>
<feature type="modified residue" description="N6-(pyridoxal phosphate)lysine" evidence="14">
    <location>
        <position position="203"/>
    </location>
</feature>
<evidence type="ECO:0000256" key="8">
    <source>
        <dbReference type="ARBA" id="ARBA00022679"/>
    </source>
</evidence>
<organism evidence="19 20">
    <name type="scientific">Streptomyces venezuelae (strain ATCC 10712 / CBS 650.69 / DSM 40230 / JCM 4526 / NBRC 13096 / PD 04745)</name>
    <dbReference type="NCBI Taxonomy" id="953739"/>
    <lineage>
        <taxon>Bacteria</taxon>
        <taxon>Bacillati</taxon>
        <taxon>Actinomycetota</taxon>
        <taxon>Actinomycetes</taxon>
        <taxon>Kitasatosporales</taxon>
        <taxon>Streptomycetaceae</taxon>
        <taxon>Streptomyces</taxon>
    </lineage>
</organism>
<dbReference type="InterPro" id="IPR036038">
    <property type="entry name" value="Aminotransferase-like"/>
</dbReference>
<dbReference type="UniPathway" id="UPA00047">
    <property type="reaction ID" value="UER00058"/>
</dbReference>
<dbReference type="CDD" id="cd01557">
    <property type="entry name" value="BCAT_beta_family"/>
    <property type="match status" value="1"/>
</dbReference>
<dbReference type="eggNOG" id="COG0115">
    <property type="taxonomic scope" value="Bacteria"/>
</dbReference>
<proteinExistence type="inferred from homology"/>
<evidence type="ECO:0000256" key="4">
    <source>
        <dbReference type="ARBA" id="ARBA00005072"/>
    </source>
</evidence>
<dbReference type="InterPro" id="IPR033939">
    <property type="entry name" value="BCAT_family"/>
</dbReference>
<dbReference type="GO" id="GO:0009098">
    <property type="term" value="P:L-leucine biosynthetic process"/>
    <property type="evidence" value="ECO:0007669"/>
    <property type="project" value="UniProtKB-UniPathway"/>
</dbReference>
<keyword evidence="10 17" id="KW-0100">Branched-chain amino acid biosynthesis</keyword>
<keyword evidence="6 17" id="KW-0032">Aminotransferase</keyword>
<comment type="pathway">
    <text evidence="2">Amino-acid biosynthesis; L-isoleucine biosynthesis; L-isoleucine from 2-oxobutanoate: step 4/4.</text>
</comment>
<comment type="catalytic activity">
    <reaction evidence="11 17">
        <text>L-valine + 2-oxoglutarate = 3-methyl-2-oxobutanoate + L-glutamate</text>
        <dbReference type="Rhea" id="RHEA:24813"/>
        <dbReference type="ChEBI" id="CHEBI:11851"/>
        <dbReference type="ChEBI" id="CHEBI:16810"/>
        <dbReference type="ChEBI" id="CHEBI:29985"/>
        <dbReference type="ChEBI" id="CHEBI:57762"/>
        <dbReference type="EC" id="2.6.1.42"/>
    </reaction>
</comment>
<evidence type="ECO:0000256" key="9">
    <source>
        <dbReference type="ARBA" id="ARBA00022898"/>
    </source>
</evidence>
<dbReference type="Pfam" id="PF01063">
    <property type="entry name" value="Aminotran_4"/>
    <property type="match status" value="1"/>
</dbReference>
<dbReference type="GO" id="GO:0052656">
    <property type="term" value="F:L-isoleucine-2-oxoglutarate transaminase activity"/>
    <property type="evidence" value="ECO:0007669"/>
    <property type="project" value="RHEA"/>
</dbReference>
<dbReference type="Proteomes" id="UP000006854">
    <property type="component" value="Chromosome"/>
</dbReference>
<keyword evidence="7 17" id="KW-0028">Amino-acid biosynthesis</keyword>
<keyword evidence="8 17" id="KW-0808">Transferase</keyword>
<reference evidence="19 20" key="1">
    <citation type="journal article" date="2011" name="BMC Genomics">
        <title>Genome-wide analysis of the role of GlnR in Streptomyces venezuelae provides new insights into global nitrogen regulation in actinomycetes.</title>
        <authorList>
            <person name="Pullan S.T."/>
            <person name="Bibb M.J."/>
            <person name="Merrick M."/>
        </authorList>
    </citation>
    <scope>NUCLEOTIDE SEQUENCE [LARGE SCALE GENOMIC DNA]</scope>
    <source>
        <strain evidence="20">ATCC 10712 / CBS 650.69 / DSM 40230 / JCM 4526 / NBRC 13096 / PD 04745</strain>
    </source>
</reference>
<evidence type="ECO:0000256" key="11">
    <source>
        <dbReference type="ARBA" id="ARBA00048212"/>
    </source>
</evidence>
<dbReference type="AlphaFoldDB" id="F2RKH5"/>
<dbReference type="EMBL" id="FR845719">
    <property type="protein sequence ID" value="CCA60331.1"/>
    <property type="molecule type" value="Genomic_DNA"/>
</dbReference>
<evidence type="ECO:0000256" key="16">
    <source>
        <dbReference type="RuleBase" id="RU004516"/>
    </source>
</evidence>
<dbReference type="KEGG" id="sve:SVEN_7045"/>
<dbReference type="GO" id="GO:0009097">
    <property type="term" value="P:isoleucine biosynthetic process"/>
    <property type="evidence" value="ECO:0007669"/>
    <property type="project" value="UniProtKB-UniPathway"/>
</dbReference>
<dbReference type="GO" id="GO:0009099">
    <property type="term" value="P:L-valine biosynthetic process"/>
    <property type="evidence" value="ECO:0007669"/>
    <property type="project" value="UniProtKB-UniPathway"/>
</dbReference>
<comment type="catalytic activity">
    <reaction evidence="12 17">
        <text>L-isoleucine + 2-oxoglutarate = (S)-3-methyl-2-oxopentanoate + L-glutamate</text>
        <dbReference type="Rhea" id="RHEA:24801"/>
        <dbReference type="ChEBI" id="CHEBI:16810"/>
        <dbReference type="ChEBI" id="CHEBI:29985"/>
        <dbReference type="ChEBI" id="CHEBI:35146"/>
        <dbReference type="ChEBI" id="CHEBI:58045"/>
        <dbReference type="EC" id="2.6.1.42"/>
    </reaction>
</comment>
<evidence type="ECO:0000256" key="3">
    <source>
        <dbReference type="ARBA" id="ARBA00004931"/>
    </source>
</evidence>
<dbReference type="NCBIfam" id="NF009897">
    <property type="entry name" value="PRK13357.1"/>
    <property type="match status" value="1"/>
</dbReference>
<dbReference type="InterPro" id="IPR043131">
    <property type="entry name" value="BCAT-like_N"/>
</dbReference>
<dbReference type="GO" id="GO:0052655">
    <property type="term" value="F:L-valine-2-oxoglutarate transaminase activity"/>
    <property type="evidence" value="ECO:0007669"/>
    <property type="project" value="RHEA"/>
</dbReference>
<keyword evidence="20" id="KW-1185">Reference proteome</keyword>
<dbReference type="SUPFAM" id="SSF56752">
    <property type="entry name" value="D-aminoacid aminotransferase-like PLP-dependent enzymes"/>
    <property type="match status" value="1"/>
</dbReference>
<feature type="compositionally biased region" description="Pro residues" evidence="18">
    <location>
        <begin position="1"/>
        <end position="17"/>
    </location>
</feature>
<comment type="similarity">
    <text evidence="5 15">Belongs to the class-IV pyridoxal-phosphate-dependent aminotransferase family.</text>
</comment>
<dbReference type="GO" id="GO:0052654">
    <property type="term" value="F:L-leucine-2-oxoglutarate transaminase activity"/>
    <property type="evidence" value="ECO:0007669"/>
    <property type="project" value="RHEA"/>
</dbReference>
<evidence type="ECO:0000256" key="17">
    <source>
        <dbReference type="RuleBase" id="RU004517"/>
    </source>
</evidence>
<dbReference type="InterPro" id="IPR043132">
    <property type="entry name" value="BCAT-like_C"/>
</dbReference>
<feature type="region of interest" description="Disordered" evidence="18">
    <location>
        <begin position="1"/>
        <end position="20"/>
    </location>
</feature>
<dbReference type="RefSeq" id="WP_015038226.1">
    <property type="nucleotide sequence ID" value="NC_018750.1"/>
</dbReference>
<protein>
    <recommendedName>
        <fullName evidence="17">Branched-chain-amino-acid aminotransferase</fullName>
        <ecNumber evidence="17">2.6.1.42</ecNumber>
    </recommendedName>
</protein>
<dbReference type="STRING" id="953739.SVEN_7045"/>
<sequence length="381" mass="40528">MSETLPPIPATAPPATPAPADLDRILRDPGFCRHSTGRVAVVEWEDGTGWSEPRIEPYGTLAMDPATLGLHYGQAVFEGMKAFRGADGSVSLFRAADHGRRLALSAARLAMAEMPVELFIRACAELVAADEHWVPGGYGQSLYIRPLLLATEAEMGLRPSRRYRCVFLAYPADPCFGSDFRPLAVTAATETVRAVRGGTGESKCAGNYAASLLTRTQAQAAGYDEALWLDGLERRWVEELSTMNVFFVWHDEDGPRLTTPPCDGSIVRGITRDSLLTLAGGLGLRAAEEPTAIDAVREGLRTGALAEIFASGTAGAVVAVGRLGTGDGDLFVGDGKEGPVTARLRAALLDVQHARTPDTHGWLLPVTRPAAAADEGEGRHA</sequence>
<name>F2RKH5_STRVP</name>
<evidence type="ECO:0000313" key="19">
    <source>
        <dbReference type="EMBL" id="CCA60331.1"/>
    </source>
</evidence>
<dbReference type="Gene3D" id="3.30.470.10">
    <property type="match status" value="1"/>
</dbReference>
<dbReference type="HOGENOM" id="CLU_031922_0_2_11"/>
<dbReference type="InterPro" id="IPR001544">
    <property type="entry name" value="Aminotrans_IV"/>
</dbReference>
<evidence type="ECO:0000256" key="12">
    <source>
        <dbReference type="ARBA" id="ARBA00048798"/>
    </source>
</evidence>
<dbReference type="PIRSF" id="PIRSF006468">
    <property type="entry name" value="BCAT1"/>
    <property type="match status" value="1"/>
</dbReference>
<dbReference type="PROSITE" id="PS00770">
    <property type="entry name" value="AA_TRANSFER_CLASS_4"/>
    <property type="match status" value="1"/>
</dbReference>
<accession>F2RKH5</accession>
<dbReference type="PANTHER" id="PTHR11825">
    <property type="entry name" value="SUBGROUP IIII AMINOTRANSFERASE"/>
    <property type="match status" value="1"/>
</dbReference>
<evidence type="ECO:0000256" key="6">
    <source>
        <dbReference type="ARBA" id="ARBA00022576"/>
    </source>
</evidence>
<evidence type="ECO:0000256" key="13">
    <source>
        <dbReference type="ARBA" id="ARBA00049229"/>
    </source>
</evidence>
<evidence type="ECO:0000256" key="7">
    <source>
        <dbReference type="ARBA" id="ARBA00022605"/>
    </source>
</evidence>
<dbReference type="OrthoDB" id="9804984at2"/>
<evidence type="ECO:0000256" key="2">
    <source>
        <dbReference type="ARBA" id="ARBA00004824"/>
    </source>
</evidence>
<dbReference type="InterPro" id="IPR018300">
    <property type="entry name" value="Aminotrans_IV_CS"/>
</dbReference>
<dbReference type="UniPathway" id="UPA00049">
    <property type="reaction ID" value="UER00062"/>
</dbReference>
<evidence type="ECO:0000313" key="20">
    <source>
        <dbReference type="Proteomes" id="UP000006854"/>
    </source>
</evidence>
<evidence type="ECO:0000256" key="18">
    <source>
        <dbReference type="SAM" id="MobiDB-lite"/>
    </source>
</evidence>
<evidence type="ECO:0000256" key="1">
    <source>
        <dbReference type="ARBA" id="ARBA00001933"/>
    </source>
</evidence>